<sequence length="201" mass="22712">MEEFEKEYKKIGYTNIVGIDEVGRGSLFGDVLACAIIMPDSRIEGVADSKKLSVKKRESLYEKILDECIAVGIGRIDSKKIDEINIKNATHLAMEQAIKNMRDQKGRKVYADLLLIDAEKIDTQIAQVSIIKGDDRCYSIACASIVAKVYRDSLCDNWEKLYPGYNLKKNKGYGTTEHRNAIKEVGYTPMHRLTFLRNLIG</sequence>
<evidence type="ECO:0000256" key="12">
    <source>
        <dbReference type="ARBA" id="ARBA00022801"/>
    </source>
</evidence>
<organism evidence="18 19">
    <name type="scientific">Peptoniphilus indolicus</name>
    <dbReference type="NCBI Taxonomy" id="33030"/>
    <lineage>
        <taxon>Bacteria</taxon>
        <taxon>Bacillati</taxon>
        <taxon>Bacillota</taxon>
        <taxon>Tissierellia</taxon>
        <taxon>Tissierellales</taxon>
        <taxon>Peptoniphilaceae</taxon>
        <taxon>Peptoniphilus</taxon>
    </lineage>
</organism>
<evidence type="ECO:0000256" key="3">
    <source>
        <dbReference type="ARBA" id="ARBA00004065"/>
    </source>
</evidence>
<protein>
    <recommendedName>
        <fullName evidence="7 14">Ribonuclease HII</fullName>
        <shortName evidence="14">RNase HII</shortName>
        <ecNumber evidence="6 14">3.1.26.4</ecNumber>
    </recommendedName>
</protein>
<dbReference type="GO" id="GO:0005737">
    <property type="term" value="C:cytoplasm"/>
    <property type="evidence" value="ECO:0007669"/>
    <property type="project" value="UniProtKB-SubCell"/>
</dbReference>
<dbReference type="GO" id="GO:0004523">
    <property type="term" value="F:RNA-DNA hybrid ribonuclease activity"/>
    <property type="evidence" value="ECO:0007669"/>
    <property type="project" value="UniProtKB-UniRule"/>
</dbReference>
<dbReference type="CDD" id="cd07182">
    <property type="entry name" value="RNase_HII_bacteria_HII_like"/>
    <property type="match status" value="1"/>
</dbReference>
<feature type="binding site" evidence="14 15">
    <location>
        <position position="20"/>
    </location>
    <ligand>
        <name>a divalent metal cation</name>
        <dbReference type="ChEBI" id="CHEBI:60240"/>
    </ligand>
</feature>
<evidence type="ECO:0000256" key="5">
    <source>
        <dbReference type="ARBA" id="ARBA00007383"/>
    </source>
</evidence>
<dbReference type="PANTHER" id="PTHR10954:SF18">
    <property type="entry name" value="RIBONUCLEASE HII"/>
    <property type="match status" value="1"/>
</dbReference>
<feature type="binding site" evidence="14 15">
    <location>
        <position position="21"/>
    </location>
    <ligand>
        <name>a divalent metal cation</name>
        <dbReference type="ChEBI" id="CHEBI:60240"/>
    </ligand>
</feature>
<evidence type="ECO:0000256" key="7">
    <source>
        <dbReference type="ARBA" id="ARBA00019179"/>
    </source>
</evidence>
<dbReference type="InterPro" id="IPR022898">
    <property type="entry name" value="RNase_HII"/>
</dbReference>
<reference evidence="18 19" key="1">
    <citation type="submission" date="2018-06" db="EMBL/GenBank/DDBJ databases">
        <authorList>
            <consortium name="Pathogen Informatics"/>
            <person name="Doyle S."/>
        </authorList>
    </citation>
    <scope>NUCLEOTIDE SEQUENCE [LARGE SCALE GENOMIC DNA]</scope>
    <source>
        <strain evidence="18 19">NCTC11088</strain>
    </source>
</reference>
<evidence type="ECO:0000256" key="8">
    <source>
        <dbReference type="ARBA" id="ARBA00022490"/>
    </source>
</evidence>
<dbReference type="GO" id="GO:0030145">
    <property type="term" value="F:manganese ion binding"/>
    <property type="evidence" value="ECO:0007669"/>
    <property type="project" value="UniProtKB-UniRule"/>
</dbReference>
<evidence type="ECO:0000256" key="10">
    <source>
        <dbReference type="ARBA" id="ARBA00022723"/>
    </source>
</evidence>
<evidence type="ECO:0000256" key="13">
    <source>
        <dbReference type="ARBA" id="ARBA00023211"/>
    </source>
</evidence>
<dbReference type="Proteomes" id="UP000254777">
    <property type="component" value="Unassembled WGS sequence"/>
</dbReference>
<dbReference type="Pfam" id="PF01351">
    <property type="entry name" value="RNase_HII"/>
    <property type="match status" value="1"/>
</dbReference>
<keyword evidence="13 14" id="KW-0464">Manganese</keyword>
<dbReference type="SUPFAM" id="SSF53098">
    <property type="entry name" value="Ribonuclease H-like"/>
    <property type="match status" value="1"/>
</dbReference>
<comment type="cofactor">
    <cofactor evidence="14 15">
        <name>Mn(2+)</name>
        <dbReference type="ChEBI" id="CHEBI:29035"/>
    </cofactor>
    <cofactor evidence="14 15">
        <name>Mg(2+)</name>
        <dbReference type="ChEBI" id="CHEBI:18420"/>
    </cofactor>
    <text evidence="14 15">Manganese or magnesium. Binds 1 divalent metal ion per monomer in the absence of substrate. May bind a second metal ion after substrate binding.</text>
</comment>
<dbReference type="GO" id="GO:0032299">
    <property type="term" value="C:ribonuclease H2 complex"/>
    <property type="evidence" value="ECO:0007669"/>
    <property type="project" value="TreeGrafter"/>
</dbReference>
<dbReference type="PANTHER" id="PTHR10954">
    <property type="entry name" value="RIBONUCLEASE H2 SUBUNIT A"/>
    <property type="match status" value="1"/>
</dbReference>
<dbReference type="PROSITE" id="PS51975">
    <property type="entry name" value="RNASE_H_2"/>
    <property type="match status" value="1"/>
</dbReference>
<evidence type="ECO:0000256" key="2">
    <source>
        <dbReference type="ARBA" id="ARBA00001946"/>
    </source>
</evidence>
<evidence type="ECO:0000256" key="11">
    <source>
        <dbReference type="ARBA" id="ARBA00022759"/>
    </source>
</evidence>
<dbReference type="AlphaFoldDB" id="A0A379DE62"/>
<dbReference type="HAMAP" id="MF_00052_B">
    <property type="entry name" value="RNase_HII_B"/>
    <property type="match status" value="1"/>
</dbReference>
<dbReference type="EMBL" id="UGTH01000001">
    <property type="protein sequence ID" value="SUB76266.1"/>
    <property type="molecule type" value="Genomic_DNA"/>
</dbReference>
<dbReference type="InterPro" id="IPR012337">
    <property type="entry name" value="RNaseH-like_sf"/>
</dbReference>
<keyword evidence="8 14" id="KW-0963">Cytoplasm</keyword>
<feature type="binding site" evidence="14 15">
    <location>
        <position position="117"/>
    </location>
    <ligand>
        <name>a divalent metal cation</name>
        <dbReference type="ChEBI" id="CHEBI:60240"/>
    </ligand>
</feature>
<evidence type="ECO:0000256" key="15">
    <source>
        <dbReference type="PROSITE-ProRule" id="PRU01319"/>
    </source>
</evidence>
<evidence type="ECO:0000256" key="6">
    <source>
        <dbReference type="ARBA" id="ARBA00012180"/>
    </source>
</evidence>
<evidence type="ECO:0000313" key="18">
    <source>
        <dbReference type="EMBL" id="SUB76266.1"/>
    </source>
</evidence>
<comment type="similarity">
    <text evidence="5 14 16">Belongs to the RNase HII family.</text>
</comment>
<gene>
    <name evidence="14 18" type="primary">rnhB</name>
    <name evidence="18" type="ORF">NCTC11088_02081</name>
</gene>
<feature type="domain" description="RNase H type-2" evidence="17">
    <location>
        <begin position="14"/>
        <end position="201"/>
    </location>
</feature>
<name>A0A379DE62_9FIRM</name>
<dbReference type="InterPro" id="IPR036397">
    <property type="entry name" value="RNaseH_sf"/>
</dbReference>
<accession>A0A379DE62</accession>
<dbReference type="GO" id="GO:0003723">
    <property type="term" value="F:RNA binding"/>
    <property type="evidence" value="ECO:0007669"/>
    <property type="project" value="UniProtKB-UniRule"/>
</dbReference>
<dbReference type="NCBIfam" id="NF000595">
    <property type="entry name" value="PRK00015.1-3"/>
    <property type="match status" value="1"/>
</dbReference>
<comment type="cofactor">
    <cofactor evidence="2">
        <name>Mg(2+)</name>
        <dbReference type="ChEBI" id="CHEBI:18420"/>
    </cofactor>
</comment>
<keyword evidence="10 14" id="KW-0479">Metal-binding</keyword>
<dbReference type="GO" id="GO:0006298">
    <property type="term" value="P:mismatch repair"/>
    <property type="evidence" value="ECO:0007669"/>
    <property type="project" value="TreeGrafter"/>
</dbReference>
<comment type="subcellular location">
    <subcellularLocation>
        <location evidence="4 14">Cytoplasm</location>
    </subcellularLocation>
</comment>
<dbReference type="Gene3D" id="3.30.420.10">
    <property type="entry name" value="Ribonuclease H-like superfamily/Ribonuclease H"/>
    <property type="match status" value="1"/>
</dbReference>
<evidence type="ECO:0000256" key="16">
    <source>
        <dbReference type="RuleBase" id="RU003515"/>
    </source>
</evidence>
<keyword evidence="11 14" id="KW-0255">Endonuclease</keyword>
<evidence type="ECO:0000313" key="19">
    <source>
        <dbReference type="Proteomes" id="UP000254777"/>
    </source>
</evidence>
<proteinExistence type="inferred from homology"/>
<dbReference type="GO" id="GO:0043137">
    <property type="term" value="P:DNA replication, removal of RNA primer"/>
    <property type="evidence" value="ECO:0007669"/>
    <property type="project" value="TreeGrafter"/>
</dbReference>
<keyword evidence="9 14" id="KW-0540">Nuclease</keyword>
<evidence type="ECO:0000259" key="17">
    <source>
        <dbReference type="PROSITE" id="PS51975"/>
    </source>
</evidence>
<comment type="function">
    <text evidence="3 14 16">Endonuclease that specifically degrades the RNA of RNA-DNA hybrids.</text>
</comment>
<comment type="catalytic activity">
    <reaction evidence="1 14 15 16">
        <text>Endonucleolytic cleavage to 5'-phosphomonoester.</text>
        <dbReference type="EC" id="3.1.26.4"/>
    </reaction>
</comment>
<keyword evidence="12 14" id="KW-0378">Hydrolase</keyword>
<evidence type="ECO:0000256" key="9">
    <source>
        <dbReference type="ARBA" id="ARBA00022722"/>
    </source>
</evidence>
<dbReference type="RefSeq" id="WP_004822824.1">
    <property type="nucleotide sequence ID" value="NZ_UGTH01000001.1"/>
</dbReference>
<evidence type="ECO:0000256" key="14">
    <source>
        <dbReference type="HAMAP-Rule" id="MF_00052"/>
    </source>
</evidence>
<evidence type="ECO:0000256" key="4">
    <source>
        <dbReference type="ARBA" id="ARBA00004496"/>
    </source>
</evidence>
<dbReference type="InterPro" id="IPR001352">
    <property type="entry name" value="RNase_HII/HIII"/>
</dbReference>
<dbReference type="InterPro" id="IPR024567">
    <property type="entry name" value="RNase_HII/HIII_dom"/>
</dbReference>
<dbReference type="EC" id="3.1.26.4" evidence="6 14"/>
<evidence type="ECO:0000256" key="1">
    <source>
        <dbReference type="ARBA" id="ARBA00000077"/>
    </source>
</evidence>